<organism evidence="2 3">
    <name type="scientific">Candidatus Andeanibacterium colombiense</name>
    <dbReference type="NCBI Taxonomy" id="3121345"/>
    <lineage>
        <taxon>Bacteria</taxon>
        <taxon>Pseudomonadati</taxon>
        <taxon>Pseudomonadota</taxon>
        <taxon>Alphaproteobacteria</taxon>
        <taxon>Sphingomonadales</taxon>
        <taxon>Sphingomonadaceae</taxon>
        <taxon>Candidatus Andeanibacterium</taxon>
    </lineage>
</organism>
<dbReference type="Pfam" id="PF00378">
    <property type="entry name" value="ECH_1"/>
    <property type="match status" value="1"/>
</dbReference>
<protein>
    <submittedName>
        <fullName evidence="2">Enoyl-CoA hydratase-related protein</fullName>
    </submittedName>
</protein>
<dbReference type="SUPFAM" id="SSF52096">
    <property type="entry name" value="ClpP/crotonase"/>
    <property type="match status" value="1"/>
</dbReference>
<dbReference type="InterPro" id="IPR001753">
    <property type="entry name" value="Enoyl-CoA_hydra/iso"/>
</dbReference>
<dbReference type="AlphaFoldDB" id="A0AAJ5X9H6"/>
<dbReference type="Gene3D" id="3.90.226.10">
    <property type="entry name" value="2-enoyl-CoA Hydratase, Chain A, domain 1"/>
    <property type="match status" value="1"/>
</dbReference>
<dbReference type="Proteomes" id="UP001218362">
    <property type="component" value="Chromosome"/>
</dbReference>
<dbReference type="PANTHER" id="PTHR43459:SF1">
    <property type="entry name" value="EG:BACN32G11.4 PROTEIN"/>
    <property type="match status" value="1"/>
</dbReference>
<reference evidence="2" key="1">
    <citation type="submission" date="2023-03" db="EMBL/GenBank/DDBJ databases">
        <title>Andean soil-derived lignocellulolytic bacterial consortium as a source of novel taxa and putative plastic-active enzymes.</title>
        <authorList>
            <person name="Diaz-Garcia L."/>
            <person name="Chuvochina M."/>
            <person name="Feuerriegel G."/>
            <person name="Bunk B."/>
            <person name="Sproer C."/>
            <person name="Streit W.R."/>
            <person name="Rodriguez L.M."/>
            <person name="Overmann J."/>
            <person name="Jimenez D.J."/>
        </authorList>
    </citation>
    <scope>NUCLEOTIDE SEQUENCE</scope>
    <source>
        <strain evidence="2">MAG 26</strain>
    </source>
</reference>
<proteinExistence type="inferred from homology"/>
<gene>
    <name evidence="2" type="ORF">P0Y56_00615</name>
</gene>
<dbReference type="GO" id="GO:0003824">
    <property type="term" value="F:catalytic activity"/>
    <property type="evidence" value="ECO:0007669"/>
    <property type="project" value="UniProtKB-ARBA"/>
</dbReference>
<dbReference type="InterPro" id="IPR029045">
    <property type="entry name" value="ClpP/crotonase-like_dom_sf"/>
</dbReference>
<dbReference type="EMBL" id="CP119316">
    <property type="protein sequence ID" value="WEK48372.1"/>
    <property type="molecule type" value="Genomic_DNA"/>
</dbReference>
<dbReference type="PANTHER" id="PTHR43459">
    <property type="entry name" value="ENOYL-COA HYDRATASE"/>
    <property type="match status" value="1"/>
</dbReference>
<name>A0AAJ5X9H6_9SPHN</name>
<comment type="similarity">
    <text evidence="1">Belongs to the enoyl-CoA hydratase/isomerase family.</text>
</comment>
<dbReference type="KEGG" id="acob:P0Y56_00615"/>
<dbReference type="CDD" id="cd06558">
    <property type="entry name" value="crotonase-like"/>
    <property type="match status" value="1"/>
</dbReference>
<dbReference type="Gene3D" id="1.10.12.10">
    <property type="entry name" value="Lyase 2-enoyl-coa Hydratase, Chain A, domain 2"/>
    <property type="match status" value="1"/>
</dbReference>
<evidence type="ECO:0000313" key="2">
    <source>
        <dbReference type="EMBL" id="WEK48372.1"/>
    </source>
</evidence>
<evidence type="ECO:0000313" key="3">
    <source>
        <dbReference type="Proteomes" id="UP001218362"/>
    </source>
</evidence>
<accession>A0AAJ5X9H6</accession>
<sequence>MEYRSIKFDIAREIATITLARPAKLNALTPDMADEIRHALSSTEDARSVLIRSEGRAFCSGADLTSIMAGGDPGEGAYLSLERHYHPLLLDIAEHRLPVVAEVNGAAAGIGCSLALACDFCIAGEGAYFLLAFVNIGLVPDGGASWILPRLIGRARAAEMLMLGEKVHGPQAQQWGLIHRCVPENMLEHSAHAIARKLARGPTGALALMKRNLFDAAAHSYGATMAQEAEAQRLIAATEDAEEGITAFLTRREPKFKGR</sequence>
<evidence type="ECO:0000256" key="1">
    <source>
        <dbReference type="ARBA" id="ARBA00005254"/>
    </source>
</evidence>
<dbReference type="InterPro" id="IPR014748">
    <property type="entry name" value="Enoyl-CoA_hydra_C"/>
</dbReference>